<proteinExistence type="predicted"/>
<name>A0AAV5SPC4_9BILA</name>
<feature type="compositionally biased region" description="Polar residues" evidence="1">
    <location>
        <begin position="358"/>
        <end position="371"/>
    </location>
</feature>
<feature type="non-terminal residue" evidence="2">
    <location>
        <position position="408"/>
    </location>
</feature>
<sequence>MMKEGEYNPYANGNMQHIYNNSRQTPDSGLGNESMNNASGASGDNGPSAVPPPGFTPNPYYVGNAQQSQYNDQQQQPYRYKQYSGGQQEGGRFERANGPPSIVTMQTSPPNMDQDGTPSYNPNYGTYQQYGNQGGPSYGGMDRNFNAPQPMTARSHSNFSESSSGTLNMNSGGPPDASVLSGQPLMSAGPPQGMMYPQQGGPMAHPYPHPHMQQGGGPPPYMQFNPAAHAAAMASQQHAQMMGGGPMGQQQGGPPLMQHPHAIPMPQSQGSLPPGPPQSVSPPHPGMMMMQTGPHGGPIHPGAVYYHNHPGLMGQRGPMAGQGPDGFVQLVYPHTAPVPALQGGFPPMRGPILHHQRSLNSPAPSDNTDAQSVHGGQPPIGVWNGPPDQQGPSPPGGMQQMQPMQQPG</sequence>
<feature type="compositionally biased region" description="Pro residues" evidence="1">
    <location>
        <begin position="273"/>
        <end position="285"/>
    </location>
</feature>
<dbReference type="AlphaFoldDB" id="A0AAV5SPC4"/>
<feature type="region of interest" description="Disordered" evidence="1">
    <location>
        <begin position="149"/>
        <end position="178"/>
    </location>
</feature>
<feature type="region of interest" description="Disordered" evidence="1">
    <location>
        <begin position="240"/>
        <end position="289"/>
    </location>
</feature>
<protein>
    <submittedName>
        <fullName evidence="2">Uncharacterized protein</fullName>
    </submittedName>
</protein>
<feature type="compositionally biased region" description="Low complexity" evidence="1">
    <location>
        <begin position="385"/>
        <end position="408"/>
    </location>
</feature>
<feature type="compositionally biased region" description="Gly residues" evidence="1">
    <location>
        <begin position="242"/>
        <end position="251"/>
    </location>
</feature>
<feature type="region of interest" description="Disordered" evidence="1">
    <location>
        <begin position="1"/>
        <end position="99"/>
    </location>
</feature>
<feature type="region of interest" description="Disordered" evidence="1">
    <location>
        <begin position="346"/>
        <end position="408"/>
    </location>
</feature>
<accession>A0AAV5SPC4</accession>
<feature type="compositionally biased region" description="Low complexity" evidence="1">
    <location>
        <begin position="66"/>
        <end position="76"/>
    </location>
</feature>
<dbReference type="Proteomes" id="UP001432027">
    <property type="component" value="Unassembled WGS sequence"/>
</dbReference>
<gene>
    <name evidence="2" type="ORF">PENTCL1PPCAC_7035</name>
</gene>
<feature type="compositionally biased region" description="Low complexity" evidence="1">
    <location>
        <begin position="252"/>
        <end position="272"/>
    </location>
</feature>
<reference evidence="2" key="1">
    <citation type="submission" date="2023-10" db="EMBL/GenBank/DDBJ databases">
        <title>Genome assembly of Pristionchus species.</title>
        <authorList>
            <person name="Yoshida K."/>
            <person name="Sommer R.J."/>
        </authorList>
    </citation>
    <scope>NUCLEOTIDE SEQUENCE</scope>
    <source>
        <strain evidence="2">RS0144</strain>
    </source>
</reference>
<dbReference type="EMBL" id="BTSX01000002">
    <property type="protein sequence ID" value="GMS84860.1"/>
    <property type="molecule type" value="Genomic_DNA"/>
</dbReference>
<evidence type="ECO:0000313" key="3">
    <source>
        <dbReference type="Proteomes" id="UP001432027"/>
    </source>
</evidence>
<comment type="caution">
    <text evidence="2">The sequence shown here is derived from an EMBL/GenBank/DDBJ whole genome shotgun (WGS) entry which is preliminary data.</text>
</comment>
<feature type="compositionally biased region" description="Polar residues" evidence="1">
    <location>
        <begin position="149"/>
        <end position="171"/>
    </location>
</feature>
<feature type="compositionally biased region" description="Polar residues" evidence="1">
    <location>
        <begin position="11"/>
        <end position="42"/>
    </location>
</feature>
<evidence type="ECO:0000313" key="2">
    <source>
        <dbReference type="EMBL" id="GMS84860.1"/>
    </source>
</evidence>
<evidence type="ECO:0000256" key="1">
    <source>
        <dbReference type="SAM" id="MobiDB-lite"/>
    </source>
</evidence>
<keyword evidence="3" id="KW-1185">Reference proteome</keyword>
<organism evidence="2 3">
    <name type="scientific">Pristionchus entomophagus</name>
    <dbReference type="NCBI Taxonomy" id="358040"/>
    <lineage>
        <taxon>Eukaryota</taxon>
        <taxon>Metazoa</taxon>
        <taxon>Ecdysozoa</taxon>
        <taxon>Nematoda</taxon>
        <taxon>Chromadorea</taxon>
        <taxon>Rhabditida</taxon>
        <taxon>Rhabditina</taxon>
        <taxon>Diplogasteromorpha</taxon>
        <taxon>Diplogasteroidea</taxon>
        <taxon>Neodiplogasteridae</taxon>
        <taxon>Pristionchus</taxon>
    </lineage>
</organism>